<dbReference type="Gene3D" id="2.40.30.170">
    <property type="match status" value="1"/>
</dbReference>
<dbReference type="PANTHER" id="PTHR30469">
    <property type="entry name" value="MULTIDRUG RESISTANCE PROTEIN MDTA"/>
    <property type="match status" value="1"/>
</dbReference>
<dbReference type="GO" id="GO:1990961">
    <property type="term" value="P:xenobiotic detoxification by transmembrane export across the plasma membrane"/>
    <property type="evidence" value="ECO:0007669"/>
    <property type="project" value="InterPro"/>
</dbReference>
<dbReference type="GO" id="GO:1990195">
    <property type="term" value="C:macrolide transmembrane transporter complex"/>
    <property type="evidence" value="ECO:0007669"/>
    <property type="project" value="InterPro"/>
</dbReference>
<dbReference type="PANTHER" id="PTHR30469:SF15">
    <property type="entry name" value="HLYD FAMILY OF SECRETION PROTEINS"/>
    <property type="match status" value="1"/>
</dbReference>
<dbReference type="GO" id="GO:1990281">
    <property type="term" value="C:efflux pump complex"/>
    <property type="evidence" value="ECO:0007669"/>
    <property type="project" value="TreeGrafter"/>
</dbReference>
<accession>A0AB39KQX8</accession>
<reference evidence="3" key="1">
    <citation type="submission" date="2024-06" db="EMBL/GenBank/DDBJ databases">
        <title>Caulobacter inopinatus, sp. nov.</title>
        <authorList>
            <person name="Donachie S.P."/>
        </authorList>
    </citation>
    <scope>NUCLEOTIDE SEQUENCE</scope>
    <source>
        <strain evidence="3">73W</strain>
    </source>
</reference>
<dbReference type="Gene3D" id="2.40.50.100">
    <property type="match status" value="1"/>
</dbReference>
<dbReference type="RefSeq" id="WP_369058893.1">
    <property type="nucleotide sequence ID" value="NZ_CP158375.1"/>
</dbReference>
<dbReference type="GO" id="GO:0030313">
    <property type="term" value="C:cell envelope"/>
    <property type="evidence" value="ECO:0007669"/>
    <property type="project" value="UniProtKB-SubCell"/>
</dbReference>
<feature type="coiled-coil region" evidence="2">
    <location>
        <begin position="104"/>
        <end position="169"/>
    </location>
</feature>
<evidence type="ECO:0000256" key="1">
    <source>
        <dbReference type="ARBA" id="ARBA00023054"/>
    </source>
</evidence>
<dbReference type="GO" id="GO:0019898">
    <property type="term" value="C:extrinsic component of membrane"/>
    <property type="evidence" value="ECO:0007669"/>
    <property type="project" value="InterPro"/>
</dbReference>
<sequence>MPAFFRRRSFWLVTAAVVLVGGGGAFMMANANAKKEKAAAEAKQAPESPYAAIANGKADVEGGIIQVAARRQGIVSEVLVQEGERVSKGQILARQQDDNSVLAVNRARAQVAQVRAQIALLDVQLRTARREHQRLQNLSASNFVAGQRLDTARDAIASAEASLSAQRANIGASEAALREAEFALEMTNIRAPADGVIVRRYANPGAGASTLNVTPMFDLEPKAPRIIRAEIAEASVTGVYVGQPVEISMESDPSKVFTGKVIRRSAMFGARKLQSDDPSERTDERVVETVVTADGAPFLIGQRVLVKFMKPGKVAGAKHPAAAPAEDQKKS</sequence>
<dbReference type="Gene3D" id="6.10.140.1990">
    <property type="match status" value="1"/>
</dbReference>
<gene>
    <name evidence="3" type="ORF">ABOZ73_14730</name>
</gene>
<dbReference type="AlphaFoldDB" id="A0AB39KQX8"/>
<organism evidence="3">
    <name type="scientific">Caulobacter sp. 73W</name>
    <dbReference type="NCBI Taxonomy" id="3161137"/>
    <lineage>
        <taxon>Bacteria</taxon>
        <taxon>Pseudomonadati</taxon>
        <taxon>Pseudomonadota</taxon>
        <taxon>Alphaproteobacteria</taxon>
        <taxon>Caulobacterales</taxon>
        <taxon>Caulobacteraceae</taxon>
        <taxon>Caulobacter</taxon>
    </lineage>
</organism>
<dbReference type="SUPFAM" id="SSF111369">
    <property type="entry name" value="HlyD-like secretion proteins"/>
    <property type="match status" value="1"/>
</dbReference>
<evidence type="ECO:0000256" key="2">
    <source>
        <dbReference type="SAM" id="Coils"/>
    </source>
</evidence>
<proteinExistence type="predicted"/>
<dbReference type="GO" id="GO:0015562">
    <property type="term" value="F:efflux transmembrane transporter activity"/>
    <property type="evidence" value="ECO:0007669"/>
    <property type="project" value="TreeGrafter"/>
</dbReference>
<protein>
    <submittedName>
        <fullName evidence="3">HlyD family efflux transporter periplasmic adaptor subunit</fullName>
    </submittedName>
</protein>
<evidence type="ECO:0000313" key="3">
    <source>
        <dbReference type="EMBL" id="XDO96037.1"/>
    </source>
</evidence>
<keyword evidence="1 2" id="KW-0175">Coiled coil</keyword>
<dbReference type="EMBL" id="CP158375">
    <property type="protein sequence ID" value="XDO96037.1"/>
    <property type="molecule type" value="Genomic_DNA"/>
</dbReference>
<name>A0AB39KQX8_9CAUL</name>
<dbReference type="InterPro" id="IPR030190">
    <property type="entry name" value="MacA_alpha-hairpin_sf"/>
</dbReference>